<accession>A0ABW1AF63</accession>
<proteinExistence type="inferred from homology"/>
<reference evidence="6" key="1">
    <citation type="journal article" date="2019" name="Int. J. Syst. Evol. Microbiol.">
        <title>The Global Catalogue of Microorganisms (GCM) 10K type strain sequencing project: providing services to taxonomists for standard genome sequencing and annotation.</title>
        <authorList>
            <consortium name="The Broad Institute Genomics Platform"/>
            <consortium name="The Broad Institute Genome Sequencing Center for Infectious Disease"/>
            <person name="Wu L."/>
            <person name="Ma J."/>
        </authorList>
    </citation>
    <scope>NUCLEOTIDE SEQUENCE [LARGE SCALE GENOMIC DNA]</scope>
    <source>
        <strain evidence="6">KCTC 42087</strain>
    </source>
</reference>
<keyword evidence="2" id="KW-0378">Hydrolase</keyword>
<evidence type="ECO:0000313" key="5">
    <source>
        <dbReference type="EMBL" id="MFC5753182.1"/>
    </source>
</evidence>
<dbReference type="RefSeq" id="WP_378289953.1">
    <property type="nucleotide sequence ID" value="NZ_JBHSON010000105.1"/>
</dbReference>
<evidence type="ECO:0000256" key="1">
    <source>
        <dbReference type="ARBA" id="ARBA00006538"/>
    </source>
</evidence>
<dbReference type="InterPro" id="IPR003703">
    <property type="entry name" value="Acyl_CoA_thio"/>
</dbReference>
<comment type="similarity">
    <text evidence="1">Belongs to the C/M/P thioester hydrolase family.</text>
</comment>
<dbReference type="InterPro" id="IPR029069">
    <property type="entry name" value="HotDog_dom_sf"/>
</dbReference>
<keyword evidence="6" id="KW-1185">Reference proteome</keyword>
<dbReference type="Pfam" id="PF20789">
    <property type="entry name" value="4HBT_3C"/>
    <property type="match status" value="1"/>
</dbReference>
<dbReference type="InterPro" id="IPR049450">
    <property type="entry name" value="ACOT8-like_C"/>
</dbReference>
<name>A0ABW1AF63_9ACTN</name>
<feature type="domain" description="Acyl-CoA thioesterase-like C-terminal" evidence="4">
    <location>
        <begin position="153"/>
        <end position="274"/>
    </location>
</feature>
<dbReference type="EMBL" id="JBHSON010000105">
    <property type="protein sequence ID" value="MFC5753182.1"/>
    <property type="molecule type" value="Genomic_DNA"/>
</dbReference>
<gene>
    <name evidence="5" type="ORF">ACFPZN_46850</name>
</gene>
<dbReference type="PANTHER" id="PTHR11066:SF34">
    <property type="entry name" value="ACYL-COENZYME A THIOESTERASE 8"/>
    <property type="match status" value="1"/>
</dbReference>
<evidence type="ECO:0000259" key="3">
    <source>
        <dbReference type="Pfam" id="PF13622"/>
    </source>
</evidence>
<sequence length="279" mass="30281">MWNDLLDCLDLHDLTPGEASPDPSREDGKGPALTVFEGRNQKLSYHRVFGGQILAQFARAAALVTPGKAVKSLHVLFPRAGRSDEPIRFEVERHHEGGTFATLGITARQSKGVVATASVSLHSAEDGPDHQTVPAASGPIGEEHRADFDLIPWETRADVDLNSPKSSPPQLDVWMKTPPVGAEFAPGLTAYATDLNLIGTALLPVENVSQRDAQKAFTSAVTSHTLWFHRPFRCDEWLLLRQHSPILAHGRCFGRGDVLTADGGLVASFAQEALLRFAE</sequence>
<dbReference type="InterPro" id="IPR042171">
    <property type="entry name" value="Acyl-CoA_hotdog"/>
</dbReference>
<dbReference type="InterPro" id="IPR049449">
    <property type="entry name" value="TesB_ACOT8-like_N"/>
</dbReference>
<comment type="caution">
    <text evidence="5">The sequence shown here is derived from an EMBL/GenBank/DDBJ whole genome shotgun (WGS) entry which is preliminary data.</text>
</comment>
<dbReference type="CDD" id="cd03445">
    <property type="entry name" value="Thioesterase_II_repeat2"/>
    <property type="match status" value="1"/>
</dbReference>
<dbReference type="PANTHER" id="PTHR11066">
    <property type="entry name" value="ACYL-COA THIOESTERASE"/>
    <property type="match status" value="1"/>
</dbReference>
<dbReference type="Proteomes" id="UP001596074">
    <property type="component" value="Unassembled WGS sequence"/>
</dbReference>
<dbReference type="SUPFAM" id="SSF54637">
    <property type="entry name" value="Thioesterase/thiol ester dehydrase-isomerase"/>
    <property type="match status" value="2"/>
</dbReference>
<evidence type="ECO:0000256" key="2">
    <source>
        <dbReference type="ARBA" id="ARBA00022801"/>
    </source>
</evidence>
<dbReference type="Pfam" id="PF13622">
    <property type="entry name" value="4HBT_3"/>
    <property type="match status" value="1"/>
</dbReference>
<evidence type="ECO:0000259" key="4">
    <source>
        <dbReference type="Pfam" id="PF20789"/>
    </source>
</evidence>
<dbReference type="CDD" id="cd03444">
    <property type="entry name" value="Thioesterase_II_repeat1"/>
    <property type="match status" value="1"/>
</dbReference>
<organism evidence="5 6">
    <name type="scientific">Actinomadura rugatobispora</name>
    <dbReference type="NCBI Taxonomy" id="1994"/>
    <lineage>
        <taxon>Bacteria</taxon>
        <taxon>Bacillati</taxon>
        <taxon>Actinomycetota</taxon>
        <taxon>Actinomycetes</taxon>
        <taxon>Streptosporangiales</taxon>
        <taxon>Thermomonosporaceae</taxon>
        <taxon>Actinomadura</taxon>
    </lineage>
</organism>
<feature type="domain" description="Acyl-CoA thioesterase-like N-terminal HotDog" evidence="3">
    <location>
        <begin position="47"/>
        <end position="121"/>
    </location>
</feature>
<dbReference type="Gene3D" id="2.40.160.210">
    <property type="entry name" value="Acyl-CoA thioesterase, double hotdog domain"/>
    <property type="match status" value="1"/>
</dbReference>
<evidence type="ECO:0000313" key="6">
    <source>
        <dbReference type="Proteomes" id="UP001596074"/>
    </source>
</evidence>
<protein>
    <submittedName>
        <fullName evidence="5">Acyl-CoA thioesterase</fullName>
    </submittedName>
</protein>